<dbReference type="InterPro" id="IPR005817">
    <property type="entry name" value="Wnt"/>
</dbReference>
<dbReference type="Gene3D" id="3.30.2460.20">
    <property type="match status" value="1"/>
</dbReference>
<dbReference type="CDD" id="cd13113">
    <property type="entry name" value="Wnt"/>
    <property type="match status" value="1"/>
</dbReference>
<dbReference type="GO" id="GO:0060070">
    <property type="term" value="P:canonical Wnt signaling pathway"/>
    <property type="evidence" value="ECO:0007669"/>
    <property type="project" value="TreeGrafter"/>
</dbReference>
<dbReference type="GO" id="GO:0030182">
    <property type="term" value="P:neuron differentiation"/>
    <property type="evidence" value="ECO:0007669"/>
    <property type="project" value="TreeGrafter"/>
</dbReference>
<comment type="similarity">
    <text evidence="2 8">Belongs to the Wnt family.</text>
</comment>
<protein>
    <recommendedName>
        <fullName evidence="8">Protein Wnt</fullName>
    </recommendedName>
</protein>
<dbReference type="PANTHER" id="PTHR12027:SF97">
    <property type="entry name" value="PROTEIN WNT-4"/>
    <property type="match status" value="1"/>
</dbReference>
<evidence type="ECO:0000256" key="3">
    <source>
        <dbReference type="ARBA" id="ARBA00022473"/>
    </source>
</evidence>
<keyword evidence="9" id="KW-0732">Signal</keyword>
<evidence type="ECO:0000256" key="4">
    <source>
        <dbReference type="ARBA" id="ARBA00022525"/>
    </source>
</evidence>
<dbReference type="InterPro" id="IPR043158">
    <property type="entry name" value="Wnt_C"/>
</dbReference>
<keyword evidence="4" id="KW-0964">Secreted</keyword>
<organism evidence="10">
    <name type="scientific">Mnemiopsis leidyi</name>
    <name type="common">Sea walnut</name>
    <name type="synonym">Warty comb jellyfish</name>
    <dbReference type="NCBI Taxonomy" id="27923"/>
    <lineage>
        <taxon>Eukaryota</taxon>
        <taxon>Metazoa</taxon>
        <taxon>Ctenophora</taxon>
        <taxon>Tentaculata</taxon>
        <taxon>Lobata</taxon>
        <taxon>Bolinopsidae</taxon>
        <taxon>Mnemiopsis</taxon>
    </lineage>
</organism>
<dbReference type="PRINTS" id="PR01349">
    <property type="entry name" value="WNTPROTEIN"/>
</dbReference>
<keyword evidence="5" id="KW-0272">Extracellular matrix</keyword>
<evidence type="ECO:0000256" key="8">
    <source>
        <dbReference type="RuleBase" id="RU003500"/>
    </source>
</evidence>
<feature type="signal peptide" evidence="9">
    <location>
        <begin position="1"/>
        <end position="19"/>
    </location>
</feature>
<dbReference type="Pfam" id="PF00110">
    <property type="entry name" value="wnt"/>
    <property type="match status" value="1"/>
</dbReference>
<evidence type="ECO:0000256" key="2">
    <source>
        <dbReference type="ARBA" id="ARBA00005683"/>
    </source>
</evidence>
<evidence type="ECO:0000256" key="6">
    <source>
        <dbReference type="ARBA" id="ARBA00022687"/>
    </source>
</evidence>
<comment type="function">
    <text evidence="8">Ligand for members of the frizzled family of seven transmembrane receptors.</text>
</comment>
<dbReference type="GO" id="GO:0005109">
    <property type="term" value="F:frizzled binding"/>
    <property type="evidence" value="ECO:0007669"/>
    <property type="project" value="TreeGrafter"/>
</dbReference>
<keyword evidence="7" id="KW-1015">Disulfide bond</keyword>
<dbReference type="SMART" id="SM00097">
    <property type="entry name" value="WNT1"/>
    <property type="match status" value="1"/>
</dbReference>
<evidence type="ECO:0000256" key="7">
    <source>
        <dbReference type="ARBA" id="ARBA00023157"/>
    </source>
</evidence>
<dbReference type="HOGENOM" id="CLU_033039_1_0_1"/>
<proteinExistence type="evidence at transcript level"/>
<keyword evidence="6 8" id="KW-0879">Wnt signaling pathway</keyword>
<sequence>MPPLLLVSLCLQVTGITLARYLAKPWLIEGLKGDKGKSPCEDLTDLNDYQTVLCNQHRETRSKLVTAASMAHKQCEAEFQYNPWNCSADNILKLNAMTKETSYVTAIGSAAIVHQIARACADGNIRSCGCGVNNEYSSACDDNIRYGILFARQYLDSPQSTHAPPGVTVHRSKEELIRSAVNIHNNNAGRQIVDMTARTRCTCYGMSGSCTTYICYKQVAPFQEIGRELYKRYKEAVKVRSVFSPTKSTRLAFIDESPDFCKRNITLGISGTEGRPCLPRPHNTTTPIHLSETCNTLCCGRGYTAHRIEETVPCKCEFQWCCKIVCENCTHVYYTYTCNS</sequence>
<dbReference type="GO" id="GO:0045165">
    <property type="term" value="P:cell fate commitment"/>
    <property type="evidence" value="ECO:0007669"/>
    <property type="project" value="TreeGrafter"/>
</dbReference>
<comment type="subcellular location">
    <subcellularLocation>
        <location evidence="1 8">Secreted</location>
        <location evidence="1 8">Extracellular space</location>
        <location evidence="1 8">Extracellular matrix</location>
    </subcellularLocation>
</comment>
<evidence type="ECO:0000256" key="1">
    <source>
        <dbReference type="ARBA" id="ARBA00004498"/>
    </source>
</evidence>
<dbReference type="GO" id="GO:0005125">
    <property type="term" value="F:cytokine activity"/>
    <property type="evidence" value="ECO:0007669"/>
    <property type="project" value="TreeGrafter"/>
</dbReference>
<dbReference type="PANTHER" id="PTHR12027">
    <property type="entry name" value="WNT RELATED"/>
    <property type="match status" value="1"/>
</dbReference>
<evidence type="ECO:0000256" key="5">
    <source>
        <dbReference type="ARBA" id="ARBA00022530"/>
    </source>
</evidence>
<dbReference type="GO" id="GO:0005615">
    <property type="term" value="C:extracellular space"/>
    <property type="evidence" value="ECO:0007669"/>
    <property type="project" value="TreeGrafter"/>
</dbReference>
<dbReference type="AlphaFoldDB" id="E3UKC3"/>
<keyword evidence="3 8" id="KW-0217">Developmental protein</keyword>
<accession>E3UKC3</accession>
<evidence type="ECO:0000256" key="9">
    <source>
        <dbReference type="SAM" id="SignalP"/>
    </source>
</evidence>
<name>E3UKC3_MNELE</name>
<dbReference type="EMBL" id="HM448813">
    <property type="protein sequence ID" value="ADO34155.1"/>
    <property type="molecule type" value="mRNA"/>
</dbReference>
<reference evidence="10" key="1">
    <citation type="submission" date="2010-06" db="EMBL/GenBank/DDBJ databases">
        <title>Genomic insights into Wnt signalling in an early diverging metazoan, the ctenophore Mnemiopsis leidyi.</title>
        <authorList>
            <person name="Pang K."/>
            <person name="Ryan J.F."/>
            <person name="Mullikin J.C."/>
            <person name="Baxevanis A.D."/>
            <person name="Martindale M.Q."/>
        </authorList>
    </citation>
    <scope>NUCLEOTIDE SEQUENCE</scope>
</reference>
<evidence type="ECO:0000313" key="10">
    <source>
        <dbReference type="EMBL" id="ADO34155.1"/>
    </source>
</evidence>
<feature type="chain" id="PRO_5003182249" description="Protein Wnt" evidence="9">
    <location>
        <begin position="20"/>
        <end position="340"/>
    </location>
</feature>